<evidence type="ECO:0000259" key="9">
    <source>
        <dbReference type="PROSITE" id="PS50850"/>
    </source>
</evidence>
<proteinExistence type="inferred from homology"/>
<dbReference type="InterPro" id="IPR011701">
    <property type="entry name" value="MFS"/>
</dbReference>
<gene>
    <name evidence="10" type="ORF">DQ384_26420</name>
</gene>
<comment type="caution">
    <text evidence="10">The sequence shown here is derived from an EMBL/GenBank/DDBJ whole genome shotgun (WGS) entry which is preliminary data.</text>
</comment>
<organism evidence="10 11">
    <name type="scientific">Sphaerisporangium album</name>
    <dbReference type="NCBI Taxonomy" id="509200"/>
    <lineage>
        <taxon>Bacteria</taxon>
        <taxon>Bacillati</taxon>
        <taxon>Actinomycetota</taxon>
        <taxon>Actinomycetes</taxon>
        <taxon>Streptosporangiales</taxon>
        <taxon>Streptosporangiaceae</taxon>
        <taxon>Sphaerisporangium</taxon>
    </lineage>
</organism>
<dbReference type="GO" id="GO:0005886">
    <property type="term" value="C:plasma membrane"/>
    <property type="evidence" value="ECO:0007669"/>
    <property type="project" value="UniProtKB-SubCell"/>
</dbReference>
<dbReference type="Gene3D" id="1.20.1250.20">
    <property type="entry name" value="MFS general substrate transporter like domains"/>
    <property type="match status" value="1"/>
</dbReference>
<feature type="transmembrane region" description="Helical" evidence="8">
    <location>
        <begin position="139"/>
        <end position="160"/>
    </location>
</feature>
<feature type="domain" description="Major facilitator superfamily (MFS) profile" evidence="9">
    <location>
        <begin position="16"/>
        <end position="493"/>
    </location>
</feature>
<dbReference type="PROSITE" id="PS50850">
    <property type="entry name" value="MFS"/>
    <property type="match status" value="1"/>
</dbReference>
<evidence type="ECO:0000256" key="1">
    <source>
        <dbReference type="ARBA" id="ARBA00004651"/>
    </source>
</evidence>
<dbReference type="CDD" id="cd17502">
    <property type="entry name" value="MFS_Azr1_MDR_like"/>
    <property type="match status" value="1"/>
</dbReference>
<evidence type="ECO:0000256" key="7">
    <source>
        <dbReference type="ARBA" id="ARBA00023136"/>
    </source>
</evidence>
<evidence type="ECO:0000256" key="5">
    <source>
        <dbReference type="ARBA" id="ARBA00022692"/>
    </source>
</evidence>
<dbReference type="Proteomes" id="UP000253094">
    <property type="component" value="Unassembled WGS sequence"/>
</dbReference>
<comment type="subcellular location">
    <subcellularLocation>
        <location evidence="1">Cell membrane</location>
        <topology evidence="1">Multi-pass membrane protein</topology>
    </subcellularLocation>
</comment>
<keyword evidence="5 8" id="KW-0812">Transmembrane</keyword>
<feature type="transmembrane region" description="Helical" evidence="8">
    <location>
        <begin position="81"/>
        <end position="100"/>
    </location>
</feature>
<dbReference type="FunFam" id="1.20.1720.10:FF:000004">
    <property type="entry name" value="EmrB/QacA family drug resistance transporter"/>
    <property type="match status" value="1"/>
</dbReference>
<accession>A0A367FA60</accession>
<keyword evidence="6 8" id="KW-1133">Transmembrane helix</keyword>
<dbReference type="OrthoDB" id="7375466at2"/>
<feature type="transmembrane region" description="Helical" evidence="8">
    <location>
        <begin position="106"/>
        <end position="127"/>
    </location>
</feature>
<evidence type="ECO:0000256" key="3">
    <source>
        <dbReference type="ARBA" id="ARBA00022448"/>
    </source>
</evidence>
<dbReference type="RefSeq" id="WP_114031592.1">
    <property type="nucleotide sequence ID" value="NZ_QOIL01000016.1"/>
</dbReference>
<keyword evidence="4" id="KW-1003">Cell membrane</keyword>
<evidence type="ECO:0000256" key="2">
    <source>
        <dbReference type="ARBA" id="ARBA00007520"/>
    </source>
</evidence>
<dbReference type="GO" id="GO:0022857">
    <property type="term" value="F:transmembrane transporter activity"/>
    <property type="evidence" value="ECO:0007669"/>
    <property type="project" value="InterPro"/>
</dbReference>
<evidence type="ECO:0000256" key="4">
    <source>
        <dbReference type="ARBA" id="ARBA00022475"/>
    </source>
</evidence>
<name>A0A367FA60_9ACTN</name>
<dbReference type="InterPro" id="IPR020846">
    <property type="entry name" value="MFS_dom"/>
</dbReference>
<dbReference type="AlphaFoldDB" id="A0A367FA60"/>
<evidence type="ECO:0000313" key="10">
    <source>
        <dbReference type="EMBL" id="RCG27253.1"/>
    </source>
</evidence>
<protein>
    <submittedName>
        <fullName evidence="10">MFS transporter</fullName>
    </submittedName>
</protein>
<comment type="similarity">
    <text evidence="2">Belongs to the major facilitator superfamily. TCR/Tet family.</text>
</comment>
<dbReference type="PRINTS" id="PR01036">
    <property type="entry name" value="TCRTETB"/>
</dbReference>
<sequence length="509" mass="53468">MNVERSQVNPRQRNLVFGGLMIALLLAALDQTIVSTALPTIVGDLKGLEHIGWIVTAYILASTIGLPIYGKLGDLFGRKIVFQAAIVIFLIASALCGLSRNMPELIAFRALQGLGGGGLMIGVQAIVADLVSPRERGRYTGIIGAVWGLSSVIGPLIGGFFTDHASWRWCFYVNLPLGLVALVVTALVLKLPKPDVQPKLDILGTALLAGTSTCVVLVTSWGGTEYAWSSPVIIGLAAGAVVLAVGFVLAERVAAEPIIPPRLFRDNLFALPAAVSVFVGIGMFAMIAYLPTFLQMVNGASATQSGLLMLPMVAGMTITSIGSGRVISATGRYRVFPILGLGLLTAGLVLLSRMTADSSMLVNGLYMFVAGFGLGMVLQTLVLIVQNSVDYRDVGAATSAVNYFRQTGASLGTSLVGAVFIHRLTDAITAGGTRLPVRGVNALTPQMVHHLPPPARAAIARAYAQALPPIFLYVAPIVAIGFVLAFFIKEVPLSTRPGAARRDVAAHST</sequence>
<dbReference type="NCBIfam" id="TIGR00711">
    <property type="entry name" value="efflux_EmrB"/>
    <property type="match status" value="1"/>
</dbReference>
<dbReference type="SUPFAM" id="SSF103473">
    <property type="entry name" value="MFS general substrate transporter"/>
    <property type="match status" value="1"/>
</dbReference>
<keyword evidence="7 8" id="KW-0472">Membrane</keyword>
<dbReference type="EMBL" id="QOIL01000016">
    <property type="protein sequence ID" value="RCG27253.1"/>
    <property type="molecule type" value="Genomic_DNA"/>
</dbReference>
<evidence type="ECO:0000313" key="11">
    <source>
        <dbReference type="Proteomes" id="UP000253094"/>
    </source>
</evidence>
<feature type="transmembrane region" description="Helical" evidence="8">
    <location>
        <begin position="333"/>
        <end position="352"/>
    </location>
</feature>
<feature type="transmembrane region" description="Helical" evidence="8">
    <location>
        <begin position="364"/>
        <end position="385"/>
    </location>
</feature>
<feature type="transmembrane region" description="Helical" evidence="8">
    <location>
        <begin position="302"/>
        <end position="321"/>
    </location>
</feature>
<feature type="transmembrane region" description="Helical" evidence="8">
    <location>
        <begin position="200"/>
        <end position="222"/>
    </location>
</feature>
<dbReference type="PANTHER" id="PTHR23501">
    <property type="entry name" value="MAJOR FACILITATOR SUPERFAMILY"/>
    <property type="match status" value="1"/>
</dbReference>
<evidence type="ECO:0000256" key="6">
    <source>
        <dbReference type="ARBA" id="ARBA00022989"/>
    </source>
</evidence>
<dbReference type="Gene3D" id="1.20.1720.10">
    <property type="entry name" value="Multidrug resistance protein D"/>
    <property type="match status" value="1"/>
</dbReference>
<dbReference type="InterPro" id="IPR036259">
    <property type="entry name" value="MFS_trans_sf"/>
</dbReference>
<dbReference type="Pfam" id="PF07690">
    <property type="entry name" value="MFS_1"/>
    <property type="match status" value="1"/>
</dbReference>
<reference evidence="10 11" key="1">
    <citation type="submission" date="2018-06" db="EMBL/GenBank/DDBJ databases">
        <title>Sphaerisporangium craniellae sp. nov., isolated from a marine sponge in the South China Sea.</title>
        <authorList>
            <person name="Li L."/>
        </authorList>
    </citation>
    <scope>NUCLEOTIDE SEQUENCE [LARGE SCALE GENOMIC DNA]</scope>
    <source>
        <strain evidence="10 11">CCTCC AA 208026</strain>
    </source>
</reference>
<dbReference type="PANTHER" id="PTHR23501:SF197">
    <property type="entry name" value="COMD"/>
    <property type="match status" value="1"/>
</dbReference>
<feature type="transmembrane region" description="Helical" evidence="8">
    <location>
        <begin position="15"/>
        <end position="38"/>
    </location>
</feature>
<feature type="transmembrane region" description="Helical" evidence="8">
    <location>
        <begin position="269"/>
        <end position="290"/>
    </location>
</feature>
<evidence type="ECO:0000256" key="8">
    <source>
        <dbReference type="SAM" id="Phobius"/>
    </source>
</evidence>
<keyword evidence="3" id="KW-0813">Transport</keyword>
<feature type="transmembrane region" description="Helical" evidence="8">
    <location>
        <begin position="228"/>
        <end position="249"/>
    </location>
</feature>
<feature type="transmembrane region" description="Helical" evidence="8">
    <location>
        <begin position="470"/>
        <end position="488"/>
    </location>
</feature>
<feature type="transmembrane region" description="Helical" evidence="8">
    <location>
        <begin position="50"/>
        <end position="69"/>
    </location>
</feature>
<keyword evidence="11" id="KW-1185">Reference proteome</keyword>
<dbReference type="InterPro" id="IPR004638">
    <property type="entry name" value="EmrB-like"/>
</dbReference>
<feature type="transmembrane region" description="Helical" evidence="8">
    <location>
        <begin position="166"/>
        <end position="188"/>
    </location>
</feature>